<dbReference type="EMBL" id="BPLR01015940">
    <property type="protein sequence ID" value="GIY79888.1"/>
    <property type="molecule type" value="Genomic_DNA"/>
</dbReference>
<dbReference type="Proteomes" id="UP001054945">
    <property type="component" value="Unassembled WGS sequence"/>
</dbReference>
<sequence length="96" mass="10686">MRLVLKQSPAETPACLSNSLHYDPSQLLILKLPQTSPISNPELLCPQLLPWPPLLSCLFSLISLPFLFPSSFLIFTAPWLFAPLPCGMFLLVYLSS</sequence>
<dbReference type="AlphaFoldDB" id="A0AAV4WCC2"/>
<reference evidence="2 3" key="1">
    <citation type="submission" date="2021-06" db="EMBL/GenBank/DDBJ databases">
        <title>Caerostris extrusa draft genome.</title>
        <authorList>
            <person name="Kono N."/>
            <person name="Arakawa K."/>
        </authorList>
    </citation>
    <scope>NUCLEOTIDE SEQUENCE [LARGE SCALE GENOMIC DNA]</scope>
</reference>
<name>A0AAV4WCC2_CAEEX</name>
<gene>
    <name evidence="2" type="ORF">CEXT_609991</name>
</gene>
<feature type="transmembrane region" description="Helical" evidence="1">
    <location>
        <begin position="74"/>
        <end position="94"/>
    </location>
</feature>
<keyword evidence="1" id="KW-1133">Transmembrane helix</keyword>
<protein>
    <submittedName>
        <fullName evidence="2">Uncharacterized protein</fullName>
    </submittedName>
</protein>
<evidence type="ECO:0000313" key="3">
    <source>
        <dbReference type="Proteomes" id="UP001054945"/>
    </source>
</evidence>
<keyword evidence="3" id="KW-1185">Reference proteome</keyword>
<keyword evidence="1" id="KW-0472">Membrane</keyword>
<comment type="caution">
    <text evidence="2">The sequence shown here is derived from an EMBL/GenBank/DDBJ whole genome shotgun (WGS) entry which is preliminary data.</text>
</comment>
<evidence type="ECO:0000313" key="2">
    <source>
        <dbReference type="EMBL" id="GIY79888.1"/>
    </source>
</evidence>
<keyword evidence="1" id="KW-0812">Transmembrane</keyword>
<accession>A0AAV4WCC2</accession>
<proteinExistence type="predicted"/>
<evidence type="ECO:0000256" key="1">
    <source>
        <dbReference type="SAM" id="Phobius"/>
    </source>
</evidence>
<organism evidence="2 3">
    <name type="scientific">Caerostris extrusa</name>
    <name type="common">Bark spider</name>
    <name type="synonym">Caerostris bankana</name>
    <dbReference type="NCBI Taxonomy" id="172846"/>
    <lineage>
        <taxon>Eukaryota</taxon>
        <taxon>Metazoa</taxon>
        <taxon>Ecdysozoa</taxon>
        <taxon>Arthropoda</taxon>
        <taxon>Chelicerata</taxon>
        <taxon>Arachnida</taxon>
        <taxon>Araneae</taxon>
        <taxon>Araneomorphae</taxon>
        <taxon>Entelegynae</taxon>
        <taxon>Araneoidea</taxon>
        <taxon>Araneidae</taxon>
        <taxon>Caerostris</taxon>
    </lineage>
</organism>